<keyword evidence="3" id="KW-0678">Repressor</keyword>
<dbReference type="InterPro" id="IPR006671">
    <property type="entry name" value="Cyclin_N"/>
</dbReference>
<protein>
    <recommendedName>
        <fullName evidence="11">Cyclin-like domain-containing protein</fullName>
    </recommendedName>
</protein>
<evidence type="ECO:0000256" key="2">
    <source>
        <dbReference type="ARBA" id="ARBA00008638"/>
    </source>
</evidence>
<dbReference type="Gene3D" id="1.10.472.10">
    <property type="entry name" value="Cyclin-like"/>
    <property type="match status" value="2"/>
</dbReference>
<name>A0A813MCL0_9BILA</name>
<feature type="domain" description="Cyclin-like" evidence="11">
    <location>
        <begin position="48"/>
        <end position="146"/>
    </location>
</feature>
<organism evidence="12 13">
    <name type="scientific">Brachionus calyciflorus</name>
    <dbReference type="NCBI Taxonomy" id="104777"/>
    <lineage>
        <taxon>Eukaryota</taxon>
        <taxon>Metazoa</taxon>
        <taxon>Spiralia</taxon>
        <taxon>Gnathifera</taxon>
        <taxon>Rotifera</taxon>
        <taxon>Eurotatoria</taxon>
        <taxon>Monogononta</taxon>
        <taxon>Pseudotrocha</taxon>
        <taxon>Ploima</taxon>
        <taxon>Brachionidae</taxon>
        <taxon>Brachionus</taxon>
    </lineage>
</organism>
<dbReference type="Proteomes" id="UP000663879">
    <property type="component" value="Unassembled WGS sequence"/>
</dbReference>
<dbReference type="SMART" id="SM00385">
    <property type="entry name" value="CYCLIN"/>
    <property type="match status" value="2"/>
</dbReference>
<dbReference type="InterPro" id="IPR036915">
    <property type="entry name" value="Cyclin-like_sf"/>
</dbReference>
<feature type="region of interest" description="Disordered" evidence="10">
    <location>
        <begin position="267"/>
        <end position="305"/>
    </location>
</feature>
<evidence type="ECO:0000256" key="4">
    <source>
        <dbReference type="ARBA" id="ARBA00023015"/>
    </source>
</evidence>
<dbReference type="InterPro" id="IPR031658">
    <property type="entry name" value="Cyclin_C_2"/>
</dbReference>
<proteinExistence type="inferred from homology"/>
<sequence length="305" mass="36182">MSGNFWKSSHYQQWLLDPQDIMINRLKELQANNLKEDEYYKLMIFFTNFIQSLGENLRLRQQVIASATVYFRRFYSKYSFKCIDPFLLAPTCLFLATKVEEFGLQSQQRFATLTASLIKSKYSHLYTQEYPYKIQHIWECEFYLLEVMDCCLILFHPYRPLIQFVNDLSPDDQSLLQQAWRVCNDSLRTDLCLMYPPSLIALGCLHIACVHLKKDAKQWFSELNVDMEKLFEVVRHIMHLYDILKTYDEKEKIKEILGKIAKPRLTNNSSSSNIQSSSQNSQQQQRTQIMNQQAPQQQQQQQDQH</sequence>
<evidence type="ECO:0000256" key="1">
    <source>
        <dbReference type="ARBA" id="ARBA00004123"/>
    </source>
</evidence>
<dbReference type="GO" id="GO:0005634">
    <property type="term" value="C:nucleus"/>
    <property type="evidence" value="ECO:0007669"/>
    <property type="project" value="UniProtKB-SubCell"/>
</dbReference>
<evidence type="ECO:0000256" key="8">
    <source>
        <dbReference type="ARBA" id="ARBA00023242"/>
    </source>
</evidence>
<dbReference type="Pfam" id="PF00134">
    <property type="entry name" value="Cyclin_N"/>
    <property type="match status" value="1"/>
</dbReference>
<keyword evidence="8" id="KW-0539">Nucleus</keyword>
<dbReference type="GO" id="GO:0016538">
    <property type="term" value="F:cyclin-dependent protein serine/threonine kinase regulator activity"/>
    <property type="evidence" value="ECO:0007669"/>
    <property type="project" value="InterPro"/>
</dbReference>
<dbReference type="Pfam" id="PF16899">
    <property type="entry name" value="Cyclin_C_2"/>
    <property type="match status" value="1"/>
</dbReference>
<dbReference type="CDD" id="cd20513">
    <property type="entry name" value="CYCLIN_CCNC_rpt1"/>
    <property type="match status" value="1"/>
</dbReference>
<dbReference type="AlphaFoldDB" id="A0A813MCL0"/>
<evidence type="ECO:0000256" key="5">
    <source>
        <dbReference type="ARBA" id="ARBA00023127"/>
    </source>
</evidence>
<evidence type="ECO:0000313" key="12">
    <source>
        <dbReference type="EMBL" id="CAF0719469.1"/>
    </source>
</evidence>
<gene>
    <name evidence="12" type="ORF">OXX778_LOCUS2043</name>
</gene>
<dbReference type="OrthoDB" id="10266018at2759"/>
<dbReference type="InterPro" id="IPR043198">
    <property type="entry name" value="Cyclin/Ssn8"/>
</dbReference>
<evidence type="ECO:0000259" key="11">
    <source>
        <dbReference type="SMART" id="SM00385"/>
    </source>
</evidence>
<keyword evidence="4" id="KW-0805">Transcription regulation</keyword>
<dbReference type="GO" id="GO:0006357">
    <property type="term" value="P:regulation of transcription by RNA polymerase II"/>
    <property type="evidence" value="ECO:0007669"/>
    <property type="project" value="InterPro"/>
</dbReference>
<dbReference type="PIRSF" id="PIRSF028758">
    <property type="entry name" value="Cyclin, C/H/G types"/>
    <property type="match status" value="1"/>
</dbReference>
<accession>A0A813MCL0</accession>
<evidence type="ECO:0000256" key="3">
    <source>
        <dbReference type="ARBA" id="ARBA00022491"/>
    </source>
</evidence>
<comment type="subcellular location">
    <subcellularLocation>
        <location evidence="1">Nucleus</location>
    </subcellularLocation>
</comment>
<dbReference type="SUPFAM" id="SSF47954">
    <property type="entry name" value="Cyclin-like"/>
    <property type="match status" value="2"/>
</dbReference>
<feature type="domain" description="Cyclin-like" evidence="11">
    <location>
        <begin position="159"/>
        <end position="239"/>
    </location>
</feature>
<dbReference type="FunFam" id="1.10.472.10:FF:000076">
    <property type="entry name" value="RNA polymerase II holoenzyme cyclin-like subunit"/>
    <property type="match status" value="1"/>
</dbReference>
<dbReference type="PANTHER" id="PTHR10026">
    <property type="entry name" value="CYCLIN"/>
    <property type="match status" value="1"/>
</dbReference>
<evidence type="ECO:0000256" key="7">
    <source>
        <dbReference type="ARBA" id="ARBA00023163"/>
    </source>
</evidence>
<evidence type="ECO:0000256" key="9">
    <source>
        <dbReference type="RuleBase" id="RU000383"/>
    </source>
</evidence>
<keyword evidence="7" id="KW-0804">Transcription</keyword>
<keyword evidence="6" id="KW-0010">Activator</keyword>
<reference evidence="12" key="1">
    <citation type="submission" date="2021-02" db="EMBL/GenBank/DDBJ databases">
        <authorList>
            <person name="Nowell W R."/>
        </authorList>
    </citation>
    <scope>NUCLEOTIDE SEQUENCE</scope>
    <source>
        <strain evidence="12">Ploen Becks lab</strain>
    </source>
</reference>
<dbReference type="CDD" id="cd20514">
    <property type="entry name" value="CYCLIN_CCNC_rpt2"/>
    <property type="match status" value="1"/>
</dbReference>
<keyword evidence="5 9" id="KW-0195">Cyclin</keyword>
<dbReference type="InterPro" id="IPR013763">
    <property type="entry name" value="Cyclin-like_dom"/>
</dbReference>
<evidence type="ECO:0000256" key="10">
    <source>
        <dbReference type="SAM" id="MobiDB-lite"/>
    </source>
</evidence>
<comment type="similarity">
    <text evidence="2">Belongs to the cyclin family. Cyclin C subfamily.</text>
</comment>
<keyword evidence="13" id="KW-1185">Reference proteome</keyword>
<evidence type="ECO:0000313" key="13">
    <source>
        <dbReference type="Proteomes" id="UP000663879"/>
    </source>
</evidence>
<dbReference type="EMBL" id="CAJNOC010000148">
    <property type="protein sequence ID" value="CAF0719469.1"/>
    <property type="molecule type" value="Genomic_DNA"/>
</dbReference>
<evidence type="ECO:0000256" key="6">
    <source>
        <dbReference type="ARBA" id="ARBA00023159"/>
    </source>
</evidence>
<comment type="caution">
    <text evidence="12">The sequence shown here is derived from an EMBL/GenBank/DDBJ whole genome shotgun (WGS) entry which is preliminary data.</text>
</comment>